<comment type="caution">
    <text evidence="5">The sequence shown here is derived from an EMBL/GenBank/DDBJ whole genome shotgun (WGS) entry which is preliminary data.</text>
</comment>
<evidence type="ECO:0000313" key="6">
    <source>
        <dbReference type="Proteomes" id="UP000540412"/>
    </source>
</evidence>
<dbReference type="PANTHER" id="PTHR43130">
    <property type="entry name" value="ARAC-FAMILY TRANSCRIPTIONAL REGULATOR"/>
    <property type="match status" value="1"/>
</dbReference>
<gene>
    <name evidence="5" type="ORF">BJY24_001700</name>
</gene>
<dbReference type="PROSITE" id="PS00041">
    <property type="entry name" value="HTH_ARAC_FAMILY_1"/>
    <property type="match status" value="1"/>
</dbReference>
<dbReference type="RefSeq" id="WP_040745865.1">
    <property type="nucleotide sequence ID" value="NZ_JACHIT010000001.1"/>
</dbReference>
<dbReference type="InterPro" id="IPR029062">
    <property type="entry name" value="Class_I_gatase-like"/>
</dbReference>
<accession>A0A7W9PBX0</accession>
<keyword evidence="3" id="KW-0804">Transcription</keyword>
<dbReference type="AlphaFoldDB" id="A0A7W9PBX0"/>
<dbReference type="EMBL" id="JACHIT010000001">
    <property type="protein sequence ID" value="MBB5912833.1"/>
    <property type="molecule type" value="Genomic_DNA"/>
</dbReference>
<evidence type="ECO:0000256" key="1">
    <source>
        <dbReference type="ARBA" id="ARBA00023015"/>
    </source>
</evidence>
<keyword evidence="2" id="KW-0238">DNA-binding</keyword>
<dbReference type="Gene3D" id="1.10.10.60">
    <property type="entry name" value="Homeodomain-like"/>
    <property type="match status" value="1"/>
</dbReference>
<dbReference type="GO" id="GO:0043565">
    <property type="term" value="F:sequence-specific DNA binding"/>
    <property type="evidence" value="ECO:0007669"/>
    <property type="project" value="InterPro"/>
</dbReference>
<reference evidence="5 6" key="1">
    <citation type="submission" date="2020-08" db="EMBL/GenBank/DDBJ databases">
        <title>Sequencing the genomes of 1000 actinobacteria strains.</title>
        <authorList>
            <person name="Klenk H.-P."/>
        </authorList>
    </citation>
    <scope>NUCLEOTIDE SEQUENCE [LARGE SCALE GENOMIC DNA]</scope>
    <source>
        <strain evidence="5 6">DSM 43582</strain>
    </source>
</reference>
<dbReference type="PROSITE" id="PS01124">
    <property type="entry name" value="HTH_ARAC_FAMILY_2"/>
    <property type="match status" value="1"/>
</dbReference>
<protein>
    <submittedName>
        <fullName evidence="5">Transcriptional regulator GlxA family with amidase domain</fullName>
    </submittedName>
</protein>
<evidence type="ECO:0000256" key="2">
    <source>
        <dbReference type="ARBA" id="ARBA00023125"/>
    </source>
</evidence>
<dbReference type="SMART" id="SM00342">
    <property type="entry name" value="HTH_ARAC"/>
    <property type="match status" value="1"/>
</dbReference>
<dbReference type="Proteomes" id="UP000540412">
    <property type="component" value="Unassembled WGS sequence"/>
</dbReference>
<organism evidence="5 6">
    <name type="scientific">Nocardia transvalensis</name>
    <dbReference type="NCBI Taxonomy" id="37333"/>
    <lineage>
        <taxon>Bacteria</taxon>
        <taxon>Bacillati</taxon>
        <taxon>Actinomycetota</taxon>
        <taxon>Actinomycetes</taxon>
        <taxon>Mycobacteriales</taxon>
        <taxon>Nocardiaceae</taxon>
        <taxon>Nocardia</taxon>
    </lineage>
</organism>
<sequence>MDVAVLAVDGVADFGLAAVLEAFHTANLLLGELDSAPEPWQVRVVSTGTSVRSGHGQLVPTTPLPELPGDIGLLVVPAVLITDADGLIDLVSSAPSRGVLERISAAERDGAHLAAACTGTFYLAESGVLDGIPATTSWWLGPAFRRRYPRVELDEERILCRAGQVTTAAAVLSHIDLALAVIAAQSPALAELVSRFFLVGDRRVQVAIPELVARGDSLVAAFERWVRDSIAEQFRIADAAAALGVTVRSLQRATQAEIGMSPRDFVNEIRLERATHLLRNTTLTVDAVAARVGYLNPGTLRSLFRRRRRRSLAEVRASPLSWEETLVRR</sequence>
<dbReference type="Gene3D" id="3.40.50.880">
    <property type="match status" value="1"/>
</dbReference>
<dbReference type="PANTHER" id="PTHR43130:SF3">
    <property type="entry name" value="HTH-TYPE TRANSCRIPTIONAL REGULATOR RV1931C"/>
    <property type="match status" value="1"/>
</dbReference>
<proteinExistence type="predicted"/>
<evidence type="ECO:0000259" key="4">
    <source>
        <dbReference type="PROSITE" id="PS01124"/>
    </source>
</evidence>
<dbReference type="InterPro" id="IPR018062">
    <property type="entry name" value="HTH_AraC-typ_CS"/>
</dbReference>
<keyword evidence="6" id="KW-1185">Reference proteome</keyword>
<dbReference type="Pfam" id="PF12833">
    <property type="entry name" value="HTH_18"/>
    <property type="match status" value="1"/>
</dbReference>
<dbReference type="InterPro" id="IPR018060">
    <property type="entry name" value="HTH_AraC"/>
</dbReference>
<feature type="domain" description="HTH araC/xylS-type" evidence="4">
    <location>
        <begin position="220"/>
        <end position="318"/>
    </location>
</feature>
<evidence type="ECO:0000256" key="3">
    <source>
        <dbReference type="ARBA" id="ARBA00023163"/>
    </source>
</evidence>
<dbReference type="SUPFAM" id="SSF46689">
    <property type="entry name" value="Homeodomain-like"/>
    <property type="match status" value="1"/>
</dbReference>
<dbReference type="SUPFAM" id="SSF52317">
    <property type="entry name" value="Class I glutamine amidotransferase-like"/>
    <property type="match status" value="1"/>
</dbReference>
<dbReference type="InterPro" id="IPR009057">
    <property type="entry name" value="Homeodomain-like_sf"/>
</dbReference>
<evidence type="ECO:0000313" key="5">
    <source>
        <dbReference type="EMBL" id="MBB5912833.1"/>
    </source>
</evidence>
<dbReference type="GO" id="GO:0003700">
    <property type="term" value="F:DNA-binding transcription factor activity"/>
    <property type="evidence" value="ECO:0007669"/>
    <property type="project" value="InterPro"/>
</dbReference>
<name>A0A7W9PBX0_9NOCA</name>
<keyword evidence="1" id="KW-0805">Transcription regulation</keyword>
<dbReference type="InterPro" id="IPR052158">
    <property type="entry name" value="INH-QAR"/>
</dbReference>